<dbReference type="AlphaFoldDB" id="A0A5P0ZWS4"/>
<comment type="caution">
    <text evidence="3">The sequence shown here is derived from an EMBL/GenBank/DDBJ whole genome shotgun (WGS) entry which is preliminary data.</text>
</comment>
<evidence type="ECO:0000313" key="5">
    <source>
        <dbReference type="Proteomes" id="UP000414364"/>
    </source>
</evidence>
<sequence length="110" mass="13387">MKNTELEINAVKELRRESDFKVYEILPFTSINSEIYYADNLNDHVEEKVEFDEEILKQIRRIKTKHPEYGYRTVTNELHKSGYQVNHKRVFRLMKKDNLTVKKNEYQVDY</sequence>
<gene>
    <name evidence="3" type="ORF">FHL05_06535</name>
    <name evidence="2" type="ORF">FHL06_02110</name>
</gene>
<feature type="domain" description="HTH-like" evidence="1">
    <location>
        <begin position="51"/>
        <end position="102"/>
    </location>
</feature>
<dbReference type="EMBL" id="VDFO01000021">
    <property type="protein sequence ID" value="MQS97543.1"/>
    <property type="molecule type" value="Genomic_DNA"/>
</dbReference>
<protein>
    <submittedName>
        <fullName evidence="3">Transposase</fullName>
    </submittedName>
</protein>
<name>A0A5P0ZWS4_9LACO</name>
<evidence type="ECO:0000259" key="1">
    <source>
        <dbReference type="Pfam" id="PF13276"/>
    </source>
</evidence>
<dbReference type="EMBL" id="VDFP01000002">
    <property type="protein sequence ID" value="MQS75191.1"/>
    <property type="molecule type" value="Genomic_DNA"/>
</dbReference>
<evidence type="ECO:0000313" key="2">
    <source>
        <dbReference type="EMBL" id="MQS75191.1"/>
    </source>
</evidence>
<dbReference type="InterPro" id="IPR025948">
    <property type="entry name" value="HTH-like_dom"/>
</dbReference>
<accession>A0A5P0ZWS4</accession>
<evidence type="ECO:0000313" key="3">
    <source>
        <dbReference type="EMBL" id="MQS97543.1"/>
    </source>
</evidence>
<keyword evidence="4" id="KW-1185">Reference proteome</keyword>
<proteinExistence type="predicted"/>
<dbReference type="InterPro" id="IPR050900">
    <property type="entry name" value="Transposase_IS3/IS150/IS904"/>
</dbReference>
<dbReference type="Proteomes" id="UP000371423">
    <property type="component" value="Unassembled WGS sequence"/>
</dbReference>
<dbReference type="PANTHER" id="PTHR46889:SF5">
    <property type="entry name" value="INTEGRASE PROTEIN"/>
    <property type="match status" value="1"/>
</dbReference>
<dbReference type="PANTHER" id="PTHR46889">
    <property type="entry name" value="TRANSPOSASE INSF FOR INSERTION SEQUENCE IS3B-RELATED"/>
    <property type="match status" value="1"/>
</dbReference>
<reference evidence="4 5" key="1">
    <citation type="journal article" date="2019" name="Syst. Appl. Microbiol.">
        <title>Polyphasic characterization of two novel Lactobacillus spp. isolated from blown salami packages: Description of Lactobacillus halodurans sp. nov. and Lactobacillus salsicarnum sp. nov.</title>
        <authorList>
            <person name="Schuster J.A."/>
            <person name="Klingl A."/>
            <person name="Vogel R.F."/>
            <person name="Ehrmann M.A."/>
        </authorList>
    </citation>
    <scope>NUCLEOTIDE SEQUENCE [LARGE SCALE GENOMIC DNA]</scope>
    <source>
        <strain evidence="3 4">TMW 1.1920</strain>
        <strain evidence="2 5">TMW 1.2172</strain>
    </source>
</reference>
<organism evidence="3 4">
    <name type="scientific">Companilactobacillus halodurans</name>
    <dbReference type="NCBI Taxonomy" id="2584183"/>
    <lineage>
        <taxon>Bacteria</taxon>
        <taxon>Bacillati</taxon>
        <taxon>Bacillota</taxon>
        <taxon>Bacilli</taxon>
        <taxon>Lactobacillales</taxon>
        <taxon>Lactobacillaceae</taxon>
        <taxon>Companilactobacillus</taxon>
    </lineage>
</organism>
<dbReference type="Proteomes" id="UP000414364">
    <property type="component" value="Unassembled WGS sequence"/>
</dbReference>
<evidence type="ECO:0000313" key="4">
    <source>
        <dbReference type="Proteomes" id="UP000371423"/>
    </source>
</evidence>
<dbReference type="Pfam" id="PF13276">
    <property type="entry name" value="HTH_21"/>
    <property type="match status" value="1"/>
</dbReference>
<dbReference type="RefSeq" id="WP_153384603.1">
    <property type="nucleotide sequence ID" value="NZ_VDFO01000021.1"/>
</dbReference>
<dbReference type="OrthoDB" id="2325199at2"/>